<geneLocation type="plasmid" evidence="3"/>
<sequence length="2519" mass="278008">MKRIDSASRHSPWSNDRREPASSTRTDKHDRFPTPDTPTPFDGLPRRTDKRHHPEHEPAPKRQRVSLARKLEAASHPPHGVGVSRDRSSHPQHRAHMPAGGPRRQRPDRDWPARQPKRARHDRRDDAVPAAVRRDSTKPVPTQDHRDRHHRPEAPRRAASPVPRRPSSDAQAAFRKQHARARALDNRESDLLWNVANNAVPRHDIGKALRLLERPAADFADDLACFANFVRAVSTLLESAGKLGLPDHAIDRITRKWEESSQAFYSVHHDMKVDNERWVSKLASLCNRWSQTQPVQGAGCVAVARILETLGNRYGPDLLHNRLRNNNPLLGRDVSLLINAFSKWPEDEACRMGVQLLAGVVAREKEALLSPVEYQPQALARIFNGVSKWPDDPHCKQAAEMLAEALWQRREELVDAQDFKPQELAMCLNGLSKFTSDACERAAIAAADAVIWRHAELRDHKAFTPQNLSMVLNGLSKWPHREPARLAAAEVADALWHRRREMTDTGQFNAQDVSNCLNGLSKWPAEARCRKAATALAEALPLHRDAHGDLPHFLPIHLSNCLNGLSKWPEEESCRRAAITLAGALLQRQDDLSDPEQFSAQHLSNALHGLSKWPEEDTCRKAALAVAGAVAQRLETPAGGDAFTPQQLSNCISGARKWPEEPPCRLAAAALAATLLRRQHALCDPDQFTVQALSNCLNGLSKWPGEDTCRKAALAVVGALKQRWSTLDTSDPFLPLLLSACLNGVSKWPEEDLCRQAALMVVETLLQHRGALADPRQFTPQQLSNCLNGMSKWAEMPRCREAALALAEALLLRREELSTIEQFGAIGLAACLNGLSRWSEEELCRKAALAVAGALLQGWDALSASGQLTPRHLANSLNGVSRWLQDEAARGVATRIIGVLGSGGQPFGTFTMAQLAQLANGTARFIRDLDHACEAADVDAIQGEASVEWAQARLRELAAHLDSRPDRLAQADTRNVALIFKALANTQLYDGLRLLAHQGLTRLATLYGDTAFRTDNLEALASLAAGLLPVTRAPELKDYRADALRLLERIHPAVDRKIRLYLDARLASADPRQPAAAKVPLSLRIRRDGEAFGTRRPGLSFFLLLKAYAVVAERWRRHHVPDIPSPAQTRREALKAWVAQILERTRDVIETDLDEMSWNLIAQIEAGDQLLDAVDLKLHRDLDRIIAAHPPTPLDVGAVRRELRGLSAVRDVMDSDAGAAAIEFIDLSGRDIAPRQTDASRDAAASQYAFFTRLTGGRLPLLEVQLPAKPSTFMLTRVIQRGGDLLRMDLFGGSHLKPTKARLSDLLRGDGAKHETKRYGRIPAVRLADTAPDAALMKDVIRKLNPQREDWFRMQRALLEVVPRDHVVEGPIRLALLPDRLQGSAPAFALRTPEGDAIKLVSDDGCGFIRESLACRIPVIRQAMRRRAALAGESQRMSLLPPQATHHFPRDADAIEEVREHLRASLRDDPELWADHPDGTRAIKTHQLYDALAGALIMGTQGTAVPSGDDKVYLPRDKSKVFDVKGGPVLLGKAPYDKANLMPVAAERIRTCQQGDATALFLDNAFAFQYSYTAWDESGSHATGDDDAPMLHGKGVTIVVPDAMWPQDNDAQWVWSTEDMKVHSTWTEGRRRDRLAPRMDTVGSLRVKEVFPPGSLIALPISELRKRDADCDGDKVFLYAGLPKMAQAVTRFLDDRERRIGKLGSFKPPKTAHGVLDAEGRYQAGRTAEVLSALRGQELVGRFSSLQFLFFGQPPALQAALAEHALFGTYEGTERELRHGIRALLQDPREATAQQLEDLLHRADIGVRCAAHPVALEVARALRAQLQAIMRETQAAPGTSSPVLSPTSSPTAPPPHRDTLSDALAALFPPLAQAYEAAATPHERLTALVTHYPRARLPHPDTALPDGRPDRPGNAPGGQSGYVPGAPLETLHNLLTLGVKIGTDAPKAVTQTDLFIEVANHLDGVLGSRPDRIRIMPYTKAGVVQELRHGRFHAQANLQRLQHNPTLSAGLMEMAIQELLAHGAIEGTPQLLATPRETEARISHCARTLHAAAQLAEPRMTSTIEAAIGGIGILRGRENRIKAEGALRQKLRVLMHKGHETPEDAAAAMNDTLRYSVVLKPDAFAAGYADIMGNLDRAGLVKTRVQNAFKPGWETFKGINVKFIGRDAEGQSVRLEVQFHTDETFDLKTRYHDSYKQDFQLQMEGASMEQRLACLAEARKACKNVVTPAGCERIEHWRSDPPQVNKRRAAPQAARLPGAGAGKRDDAVAAHIERLQREAGRIEREVGPLLSKLQLQVIEQHSVAKKAKSIEKKIRRVSLMNGIPLEQAADRVRDAMRWVVRLPHGTFGAQAREALEALKANGLRITRVNNGFAEKDRTYAGLNVKLQTWQGLDFEIQFHTADSLYTKQRTHKIYRQWQDQEVERTQASDPARQQALQQANAERLATLRTYAATVPTPVGAEAIPSFDDAPRRPPRQSLPGEPSAGRHPREVPASARDAASAASASTRPSAQRADVALNT</sequence>
<feature type="compositionally biased region" description="Low complexity" evidence="1">
    <location>
        <begin position="2493"/>
        <end position="2513"/>
    </location>
</feature>
<protein>
    <submittedName>
        <fullName evidence="2">Type III effector protein skwp2</fullName>
    </submittedName>
</protein>
<dbReference type="NCBIfam" id="NF041399">
    <property type="entry name" value="XopAD"/>
    <property type="match status" value="1"/>
</dbReference>
<feature type="compositionally biased region" description="Basic and acidic residues" evidence="1">
    <location>
        <begin position="122"/>
        <end position="156"/>
    </location>
</feature>
<feature type="region of interest" description="Disordered" evidence="1">
    <location>
        <begin position="1834"/>
        <end position="1860"/>
    </location>
</feature>
<accession>F6G9W0</accession>
<feature type="region of interest" description="Disordered" evidence="1">
    <location>
        <begin position="1"/>
        <end position="181"/>
    </location>
</feature>
<dbReference type="InterPro" id="IPR016024">
    <property type="entry name" value="ARM-type_fold"/>
</dbReference>
<feature type="compositionally biased region" description="Low complexity" evidence="1">
    <location>
        <begin position="1837"/>
        <end position="1850"/>
    </location>
</feature>
<dbReference type="NCBIfam" id="NF006609">
    <property type="entry name" value="PRK09169.1-3"/>
    <property type="match status" value="1"/>
</dbReference>
<feature type="region of interest" description="Disordered" evidence="1">
    <location>
        <begin position="2242"/>
        <end position="2265"/>
    </location>
</feature>
<feature type="compositionally biased region" description="Basic and acidic residues" evidence="1">
    <location>
        <begin position="44"/>
        <end position="60"/>
    </location>
</feature>
<keyword evidence="2" id="KW-0614">Plasmid</keyword>
<dbReference type="Proteomes" id="UP000007953">
    <property type="component" value="Plasmid megaplasmid"/>
</dbReference>
<feature type="compositionally biased region" description="Basic and acidic residues" evidence="1">
    <location>
        <begin position="15"/>
        <end position="33"/>
    </location>
</feature>
<dbReference type="PATRIC" id="fig|1031711.3.peg.3910"/>
<feature type="region of interest" description="Disordered" evidence="1">
    <location>
        <begin position="2458"/>
        <end position="2519"/>
    </location>
</feature>
<organism evidence="2 3">
    <name type="scientific">Ralstonia solanacearum (strain Po82)</name>
    <dbReference type="NCBI Taxonomy" id="1031711"/>
    <lineage>
        <taxon>Bacteria</taxon>
        <taxon>Pseudomonadati</taxon>
        <taxon>Pseudomonadota</taxon>
        <taxon>Betaproteobacteria</taxon>
        <taxon>Burkholderiales</taxon>
        <taxon>Burkholderiaceae</taxon>
        <taxon>Ralstonia</taxon>
        <taxon>Ralstonia solanacearum species complex</taxon>
    </lineage>
</organism>
<evidence type="ECO:0000256" key="1">
    <source>
        <dbReference type="SAM" id="MobiDB-lite"/>
    </source>
</evidence>
<dbReference type="HOGENOM" id="CLU_000571_1_0_4"/>
<feature type="region of interest" description="Disordered" evidence="1">
    <location>
        <begin position="1896"/>
        <end position="1925"/>
    </location>
</feature>
<dbReference type="SUPFAM" id="SSF48371">
    <property type="entry name" value="ARM repeat"/>
    <property type="match status" value="1"/>
</dbReference>
<dbReference type="EMBL" id="CP002820">
    <property type="protein sequence ID" value="AEG71328.1"/>
    <property type="molecule type" value="Genomic_DNA"/>
</dbReference>
<reference evidence="2 3" key="1">
    <citation type="journal article" date="2011" name="J. Bacteriol.">
        <title>Complete genome sequence of the plant pathogen Ralstonia solanacearum strain Po82.</title>
        <authorList>
            <person name="Xu J."/>
            <person name="Zheng H.J."/>
            <person name="Liu L."/>
            <person name="Pan Z.C."/>
            <person name="Prior P."/>
            <person name="Tang B."/>
            <person name="Xu J.S."/>
            <person name="Zhang H."/>
            <person name="Tian Q."/>
            <person name="Zhang L.Q."/>
            <person name="Feng J."/>
        </authorList>
    </citation>
    <scope>NUCLEOTIDE SEQUENCE [LARGE SCALE GENOMIC DNA]</scope>
    <source>
        <strain evidence="3">Po82</strain>
    </source>
</reference>
<name>F6G9W0_RALS8</name>
<proteinExistence type="predicted"/>
<evidence type="ECO:0000313" key="3">
    <source>
        <dbReference type="Proteomes" id="UP000007953"/>
    </source>
</evidence>
<dbReference type="KEGG" id="rsn:RSPO_m00690"/>
<gene>
    <name evidence="2" type="ordered locus">RSPO_m00690</name>
</gene>
<evidence type="ECO:0000313" key="2">
    <source>
        <dbReference type="EMBL" id="AEG71328.1"/>
    </source>
</evidence>